<reference evidence="14 15" key="1">
    <citation type="submission" date="2020-08" db="EMBL/GenBank/DDBJ databases">
        <title>Genome sequencing of Purple Non-Sulfur Bacteria from various extreme environments.</title>
        <authorList>
            <person name="Mayer M."/>
        </authorList>
    </citation>
    <scope>NUCLEOTIDE SEQUENCE [LARGE SCALE GENOMIC DNA]</scope>
    <source>
        <strain evidence="14 15">JA135</strain>
    </source>
</reference>
<keyword evidence="6 11" id="KW-0547">Nucleotide-binding</keyword>
<feature type="binding site" evidence="11">
    <location>
        <position position="101"/>
    </location>
    <ligand>
        <name>UMP</name>
        <dbReference type="ChEBI" id="CHEBI:57865"/>
    </ligand>
</feature>
<feature type="binding site" evidence="11">
    <location>
        <position position="218"/>
    </location>
    <ligand>
        <name>ATP</name>
        <dbReference type="ChEBI" id="CHEBI:30616"/>
    </ligand>
</feature>
<comment type="caution">
    <text evidence="14">The sequence shown here is derived from an EMBL/GenBank/DDBJ whole genome shotgun (WGS) entry which is preliminary data.</text>
</comment>
<dbReference type="PANTHER" id="PTHR42833">
    <property type="entry name" value="URIDYLATE KINASE"/>
    <property type="match status" value="1"/>
</dbReference>
<evidence type="ECO:0000256" key="6">
    <source>
        <dbReference type="ARBA" id="ARBA00022741"/>
    </source>
</evidence>
<evidence type="ECO:0000256" key="2">
    <source>
        <dbReference type="ARBA" id="ARBA00004791"/>
    </source>
</evidence>
<comment type="activity regulation">
    <text evidence="11">Inhibited by UTP.</text>
</comment>
<dbReference type="FunFam" id="3.40.1160.10:FF:000001">
    <property type="entry name" value="Uridylate kinase"/>
    <property type="match status" value="1"/>
</dbReference>
<protein>
    <recommendedName>
        <fullName evidence="11">Uridylate kinase</fullName>
        <shortName evidence="11">UK</shortName>
        <ecNumber evidence="11">2.7.4.22</ecNumber>
    </recommendedName>
    <alternativeName>
        <fullName evidence="11">Uridine monophosphate kinase</fullName>
        <shortName evidence="11">UMP kinase</shortName>
        <shortName evidence="11">UMPK</shortName>
    </alternativeName>
</protein>
<keyword evidence="8 11" id="KW-0067">ATP-binding</keyword>
<dbReference type="InterPro" id="IPR036393">
    <property type="entry name" value="AceGlu_kinase-like_sf"/>
</dbReference>
<evidence type="ECO:0000256" key="12">
    <source>
        <dbReference type="SAM" id="MobiDB-lite"/>
    </source>
</evidence>
<evidence type="ECO:0000259" key="13">
    <source>
        <dbReference type="Pfam" id="PF00696"/>
    </source>
</evidence>
<keyword evidence="5 11" id="KW-0808">Transferase</keyword>
<dbReference type="InterPro" id="IPR001048">
    <property type="entry name" value="Asp/Glu/Uridylate_kinase"/>
</dbReference>
<dbReference type="InterPro" id="IPR015963">
    <property type="entry name" value="Uridylate_kinase_bac"/>
</dbReference>
<dbReference type="CDD" id="cd04254">
    <property type="entry name" value="AAK_UMPK-PyrH-Ec"/>
    <property type="match status" value="1"/>
</dbReference>
<evidence type="ECO:0000256" key="10">
    <source>
        <dbReference type="ARBA" id="ARBA00047767"/>
    </source>
</evidence>
<comment type="pathway">
    <text evidence="2 11">Pyrimidine metabolism; CTP biosynthesis via de novo pathway; UDP from UMP (UMPK route): step 1/1.</text>
</comment>
<dbReference type="UniPathway" id="UPA00159">
    <property type="reaction ID" value="UER00275"/>
</dbReference>
<proteinExistence type="inferred from homology"/>
<feature type="binding site" evidence="11">
    <location>
        <position position="209"/>
    </location>
    <ligand>
        <name>ATP</name>
        <dbReference type="ChEBI" id="CHEBI:30616"/>
    </ligand>
</feature>
<keyword evidence="4 11" id="KW-0963">Cytoplasm</keyword>
<evidence type="ECO:0000256" key="8">
    <source>
        <dbReference type="ARBA" id="ARBA00022840"/>
    </source>
</evidence>
<dbReference type="AlphaFoldDB" id="A0A7W6WKM4"/>
<evidence type="ECO:0000256" key="9">
    <source>
        <dbReference type="ARBA" id="ARBA00022975"/>
    </source>
</evidence>
<feature type="binding site" evidence="11">
    <location>
        <position position="121"/>
    </location>
    <ligand>
        <name>UMP</name>
        <dbReference type="ChEBI" id="CHEBI:57865"/>
    </ligand>
</feature>
<sequence>MAKPEALASTDARSVASAPDTPAEAPTETNTAETDASARPAASLSAPPQPARLRRVLLKLSGEGLMGGQNYGLDLEVVQRLAQEIKEVHAAGLELCLVIGGGNIFRGLSQAANGMDRTSADYMGMLATVMNALAVQNFLEKIGVPTRVQSAIPMAAICEPYVRRRAIRHMEKGRVVIFAAGTGNPFFTTDTAAALRAVEMNCDALLKATQVDGVYDADPKTHPDAHRYDTLSFGDVLRQDLKVMDTSAIALARDNGIPILVFSLQQAGALAEIMRGTGRYTIIREET</sequence>
<feature type="binding site" evidence="11">
    <location>
        <position position="102"/>
    </location>
    <ligand>
        <name>ATP</name>
        <dbReference type="ChEBI" id="CHEBI:30616"/>
    </ligand>
</feature>
<evidence type="ECO:0000256" key="11">
    <source>
        <dbReference type="HAMAP-Rule" id="MF_01220"/>
    </source>
</evidence>
<evidence type="ECO:0000256" key="7">
    <source>
        <dbReference type="ARBA" id="ARBA00022777"/>
    </source>
</evidence>
<gene>
    <name evidence="11" type="primary">pyrH</name>
    <name evidence="14" type="ORF">GGD88_001321</name>
</gene>
<organism evidence="14 15">
    <name type="scientific">Roseospira goensis</name>
    <dbReference type="NCBI Taxonomy" id="391922"/>
    <lineage>
        <taxon>Bacteria</taxon>
        <taxon>Pseudomonadati</taxon>
        <taxon>Pseudomonadota</taxon>
        <taxon>Alphaproteobacteria</taxon>
        <taxon>Rhodospirillales</taxon>
        <taxon>Rhodospirillaceae</taxon>
        <taxon>Roseospira</taxon>
    </lineage>
</organism>
<keyword evidence="15" id="KW-1185">Reference proteome</keyword>
<dbReference type="EMBL" id="JACIGI010000008">
    <property type="protein sequence ID" value="MBB4285602.1"/>
    <property type="molecule type" value="Genomic_DNA"/>
</dbReference>
<accession>A0A7W6WKM4</accession>
<feature type="compositionally biased region" description="Low complexity" evidence="12">
    <location>
        <begin position="18"/>
        <end position="46"/>
    </location>
</feature>
<dbReference type="GO" id="GO:0033862">
    <property type="term" value="F:UMP kinase activity"/>
    <property type="evidence" value="ECO:0007669"/>
    <property type="project" value="UniProtKB-EC"/>
</dbReference>
<feature type="binding site" evidence="11">
    <location>
        <position position="210"/>
    </location>
    <ligand>
        <name>ATP</name>
        <dbReference type="ChEBI" id="CHEBI:30616"/>
    </ligand>
</feature>
<keyword evidence="7 11" id="KW-0418">Kinase</keyword>
<keyword evidence="9 11" id="KW-0665">Pyrimidine biosynthesis</keyword>
<feature type="region of interest" description="Disordered" evidence="12">
    <location>
        <begin position="1"/>
        <end position="47"/>
    </location>
</feature>
<dbReference type="SUPFAM" id="SSF53633">
    <property type="entry name" value="Carbamate kinase-like"/>
    <property type="match status" value="1"/>
</dbReference>
<dbReference type="EC" id="2.7.4.22" evidence="11"/>
<evidence type="ECO:0000256" key="5">
    <source>
        <dbReference type="ARBA" id="ARBA00022679"/>
    </source>
</evidence>
<comment type="caution">
    <text evidence="11">Lacks conserved residue(s) required for the propagation of feature annotation.</text>
</comment>
<evidence type="ECO:0000313" key="15">
    <source>
        <dbReference type="Proteomes" id="UP000555728"/>
    </source>
</evidence>
<evidence type="ECO:0000256" key="4">
    <source>
        <dbReference type="ARBA" id="ARBA00022490"/>
    </source>
</evidence>
<comment type="subcellular location">
    <subcellularLocation>
        <location evidence="1 11">Cytoplasm</location>
    </subcellularLocation>
</comment>
<evidence type="ECO:0000313" key="14">
    <source>
        <dbReference type="EMBL" id="MBB4285602.1"/>
    </source>
</evidence>
<comment type="subunit">
    <text evidence="11">Homohexamer.</text>
</comment>
<dbReference type="PANTHER" id="PTHR42833:SF4">
    <property type="entry name" value="URIDYLATE KINASE PUMPKIN, CHLOROPLASTIC"/>
    <property type="match status" value="1"/>
</dbReference>
<dbReference type="RefSeq" id="WP_184433073.1">
    <property type="nucleotide sequence ID" value="NZ_JACIGI010000008.1"/>
</dbReference>
<dbReference type="HAMAP" id="MF_01220_B">
    <property type="entry name" value="PyrH_B"/>
    <property type="match status" value="1"/>
</dbReference>
<evidence type="ECO:0000256" key="3">
    <source>
        <dbReference type="ARBA" id="ARBA00007614"/>
    </source>
</evidence>
<comment type="function">
    <text evidence="11">Catalyzes the reversible phosphorylation of UMP to UDP.</text>
</comment>
<dbReference type="GO" id="GO:0044210">
    <property type="term" value="P:'de novo' CTP biosynthetic process"/>
    <property type="evidence" value="ECO:0007669"/>
    <property type="project" value="UniProtKB-UniRule"/>
</dbReference>
<dbReference type="Gene3D" id="3.40.1160.10">
    <property type="entry name" value="Acetylglutamate kinase-like"/>
    <property type="match status" value="1"/>
</dbReference>
<comment type="catalytic activity">
    <reaction evidence="10 11">
        <text>UMP + ATP = UDP + ADP</text>
        <dbReference type="Rhea" id="RHEA:24400"/>
        <dbReference type="ChEBI" id="CHEBI:30616"/>
        <dbReference type="ChEBI" id="CHEBI:57865"/>
        <dbReference type="ChEBI" id="CHEBI:58223"/>
        <dbReference type="ChEBI" id="CHEBI:456216"/>
        <dbReference type="EC" id="2.7.4.22"/>
    </reaction>
</comment>
<feature type="binding site" evidence="11">
    <location>
        <begin position="59"/>
        <end position="62"/>
    </location>
    <ligand>
        <name>ATP</name>
        <dbReference type="ChEBI" id="CHEBI:30616"/>
    </ligand>
</feature>
<dbReference type="Pfam" id="PF00696">
    <property type="entry name" value="AA_kinase"/>
    <property type="match status" value="1"/>
</dbReference>
<dbReference type="GO" id="GO:0006225">
    <property type="term" value="P:UDP biosynthetic process"/>
    <property type="evidence" value="ECO:0007669"/>
    <property type="project" value="TreeGrafter"/>
</dbReference>
<feature type="binding site" evidence="11">
    <location>
        <position position="106"/>
    </location>
    <ligand>
        <name>ATP</name>
        <dbReference type="ChEBI" id="CHEBI:30616"/>
    </ligand>
</feature>
<evidence type="ECO:0000256" key="1">
    <source>
        <dbReference type="ARBA" id="ARBA00004496"/>
    </source>
</evidence>
<feature type="binding site" evidence="11">
    <location>
        <position position="215"/>
    </location>
    <ligand>
        <name>ATP</name>
        <dbReference type="ChEBI" id="CHEBI:30616"/>
    </ligand>
</feature>
<comment type="similarity">
    <text evidence="3 11">Belongs to the UMP kinase family.</text>
</comment>
<dbReference type="Proteomes" id="UP000555728">
    <property type="component" value="Unassembled WGS sequence"/>
</dbReference>
<dbReference type="NCBIfam" id="TIGR02075">
    <property type="entry name" value="pyrH_bact"/>
    <property type="match status" value="1"/>
</dbReference>
<name>A0A7W6WKM4_9PROT</name>
<dbReference type="InterPro" id="IPR011817">
    <property type="entry name" value="Uridylate_kinase"/>
</dbReference>
<feature type="binding site" evidence="11">
    <location>
        <begin position="182"/>
        <end position="189"/>
    </location>
    <ligand>
        <name>UMP</name>
        <dbReference type="ChEBI" id="CHEBI:57865"/>
    </ligand>
</feature>
<dbReference type="PIRSF" id="PIRSF005650">
    <property type="entry name" value="Uridylate_kin"/>
    <property type="match status" value="1"/>
</dbReference>
<dbReference type="GO" id="GO:0005524">
    <property type="term" value="F:ATP binding"/>
    <property type="evidence" value="ECO:0007669"/>
    <property type="project" value="UniProtKB-KW"/>
</dbReference>
<feature type="domain" description="Aspartate/glutamate/uridylate kinase" evidence="13">
    <location>
        <begin position="55"/>
        <end position="263"/>
    </location>
</feature>
<dbReference type="GO" id="GO:0005737">
    <property type="term" value="C:cytoplasm"/>
    <property type="evidence" value="ECO:0007669"/>
    <property type="project" value="UniProtKB-SubCell"/>
</dbReference>